<protein>
    <submittedName>
        <fullName evidence="2">Putative membrane protein</fullName>
    </submittedName>
</protein>
<accession>A0A2S8BBW2</accession>
<comment type="caution">
    <text evidence="2">The sequence shown here is derived from an EMBL/GenBank/DDBJ whole genome shotgun (WGS) entry which is preliminary data.</text>
</comment>
<evidence type="ECO:0000256" key="1">
    <source>
        <dbReference type="SAM" id="MobiDB-lite"/>
    </source>
</evidence>
<gene>
    <name evidence="2" type="ORF">C1Y40_05703</name>
</gene>
<dbReference type="EMBL" id="PPEA01000953">
    <property type="protein sequence ID" value="PQM44139.1"/>
    <property type="molecule type" value="Genomic_DNA"/>
</dbReference>
<name>A0A2S8BBW2_9MYCO</name>
<reference evidence="2 3" key="1">
    <citation type="journal article" date="2017" name="Int. J. Syst. Evol. Microbiol.">
        <title>Mycobacterium talmoniae sp. nov., a slowly growing mycobacterium isolated from human respiratory samples.</title>
        <authorList>
            <person name="Davidson R.M."/>
            <person name="DeGroote M.A."/>
            <person name="Marola J.L."/>
            <person name="Buss S."/>
            <person name="Jones V."/>
            <person name="McNeil M.R."/>
            <person name="Freifeld A.G."/>
            <person name="Elaine Epperson L."/>
            <person name="Hasan N.A."/>
            <person name="Jackson M."/>
            <person name="Iwen P.C."/>
            <person name="Salfinger M."/>
            <person name="Strong M."/>
        </authorList>
    </citation>
    <scope>NUCLEOTIDE SEQUENCE [LARGE SCALE GENOMIC DNA]</scope>
    <source>
        <strain evidence="2 3">ATCC BAA-2683</strain>
    </source>
</reference>
<proteinExistence type="predicted"/>
<dbReference type="AlphaFoldDB" id="A0A2S8BBW2"/>
<sequence length="46" mass="4839">MAVAQRSGANPAVMGHILFGPAPDSDTGLLQLAHDLDDIERQVSHS</sequence>
<evidence type="ECO:0000313" key="3">
    <source>
        <dbReference type="Proteomes" id="UP000238296"/>
    </source>
</evidence>
<dbReference type="Proteomes" id="UP000238296">
    <property type="component" value="Unassembled WGS sequence"/>
</dbReference>
<organism evidence="2 3">
    <name type="scientific">Mycobacterium talmoniae</name>
    <dbReference type="NCBI Taxonomy" id="1858794"/>
    <lineage>
        <taxon>Bacteria</taxon>
        <taxon>Bacillati</taxon>
        <taxon>Actinomycetota</taxon>
        <taxon>Actinomycetes</taxon>
        <taxon>Mycobacteriales</taxon>
        <taxon>Mycobacteriaceae</taxon>
        <taxon>Mycobacterium</taxon>
    </lineage>
</organism>
<evidence type="ECO:0000313" key="2">
    <source>
        <dbReference type="EMBL" id="PQM44139.1"/>
    </source>
</evidence>
<feature type="region of interest" description="Disordered" evidence="1">
    <location>
        <begin position="1"/>
        <end position="20"/>
    </location>
</feature>